<dbReference type="InterPro" id="IPR040198">
    <property type="entry name" value="Fido_containing"/>
</dbReference>
<feature type="domain" description="Fido" evidence="4">
    <location>
        <begin position="206"/>
        <end position="339"/>
    </location>
</feature>
<dbReference type="PANTHER" id="PTHR13504">
    <property type="entry name" value="FIDO DOMAIN-CONTAINING PROTEIN DDB_G0283145"/>
    <property type="match status" value="1"/>
</dbReference>
<sequence length="351" mass="40122">MLKLNKKQQKILEIFLKKDQLSSSQVHSELTILKEEGSLVTIKRALSEMARLNLLKTSGGGRSTVYSLKTLGRILTGVNTKEYCAIEPDKRFGQKQYNFDLFSDFPDEIFSNNELENLKSATAQYKQRIKKISKTIQKKELERLVVELSWKSSKIEGNTYSLLDTEKLLLENKVASNKTKDETQMILNHKAAFDFVHKNAKQFKTLNRKNMEELHAILVKNLGVDFGLRKKPVGVIGSIYQPLDNIYQIAEAVEGLCKTIAQTKTPYDKAFLALIGLSYIQPFEDGNKRTSRLMANAILLAHGLAPLSYRSIDEDEYREALLVFYEINAIEPFKKIFVEQYIFSAENYSVK</sequence>
<keyword evidence="1" id="KW-0067">ATP-binding</keyword>
<organism evidence="5 6">
    <name type="scientific">Candidatus Uhrbacteria bacterium GW2011_GWF2_44_350</name>
    <dbReference type="NCBI Taxonomy" id="1619000"/>
    <lineage>
        <taxon>Bacteria</taxon>
        <taxon>Candidatus Uhriibacteriota</taxon>
    </lineage>
</organism>
<dbReference type="PANTHER" id="PTHR13504:SF38">
    <property type="entry name" value="FIDO DOMAIN-CONTAINING PROTEIN"/>
    <property type="match status" value="1"/>
</dbReference>
<dbReference type="InterPro" id="IPR036597">
    <property type="entry name" value="Fido-like_dom_sf"/>
</dbReference>
<comment type="caution">
    <text evidence="5">The sequence shown here is derived from an EMBL/GenBank/DDBJ whole genome shotgun (WGS) entry which is preliminary data.</text>
</comment>
<dbReference type="InterPro" id="IPR003812">
    <property type="entry name" value="Fido"/>
</dbReference>
<proteinExistence type="predicted"/>
<evidence type="ECO:0000256" key="2">
    <source>
        <dbReference type="PIRSR" id="PIRSR640198-3"/>
    </source>
</evidence>
<dbReference type="Proteomes" id="UP000034154">
    <property type="component" value="Unassembled WGS sequence"/>
</dbReference>
<feature type="site" description="Important for autoinhibition of adenylyltransferase activity" evidence="2">
    <location>
        <position position="156"/>
    </location>
</feature>
<feature type="binding site" evidence="1">
    <location>
        <begin position="285"/>
        <end position="292"/>
    </location>
    <ligand>
        <name>ATP</name>
        <dbReference type="ChEBI" id="CHEBI:30616"/>
    </ligand>
</feature>
<evidence type="ECO:0000256" key="1">
    <source>
        <dbReference type="PIRSR" id="PIRSR640198-2"/>
    </source>
</evidence>
<gene>
    <name evidence="5" type="ORF">UW63_C0007G0004</name>
</gene>
<evidence type="ECO:0000313" key="6">
    <source>
        <dbReference type="Proteomes" id="UP000034154"/>
    </source>
</evidence>
<dbReference type="SUPFAM" id="SSF140931">
    <property type="entry name" value="Fic-like"/>
    <property type="match status" value="1"/>
</dbReference>
<name>A0A0G1LSL0_9BACT</name>
<evidence type="ECO:0000259" key="4">
    <source>
        <dbReference type="PROSITE" id="PS51459"/>
    </source>
</evidence>
<keyword evidence="1" id="KW-0547">Nucleotide-binding</keyword>
<keyword evidence="3" id="KW-0175">Coiled coil</keyword>
<reference evidence="5 6" key="1">
    <citation type="journal article" date="2015" name="Nature">
        <title>rRNA introns, odd ribosomes, and small enigmatic genomes across a large radiation of phyla.</title>
        <authorList>
            <person name="Brown C.T."/>
            <person name="Hug L.A."/>
            <person name="Thomas B.C."/>
            <person name="Sharon I."/>
            <person name="Castelle C.J."/>
            <person name="Singh A."/>
            <person name="Wilkins M.J."/>
            <person name="Williams K.H."/>
            <person name="Banfield J.F."/>
        </authorList>
    </citation>
    <scope>NUCLEOTIDE SEQUENCE [LARGE SCALE GENOMIC DNA]</scope>
</reference>
<dbReference type="GO" id="GO:0005524">
    <property type="term" value="F:ATP binding"/>
    <property type="evidence" value="ECO:0007669"/>
    <property type="project" value="UniProtKB-KW"/>
</dbReference>
<dbReference type="EMBL" id="LCJB01000007">
    <property type="protein sequence ID" value="KKT71822.1"/>
    <property type="molecule type" value="Genomic_DNA"/>
</dbReference>
<dbReference type="PATRIC" id="fig|1619000.3.peg.148"/>
<evidence type="ECO:0000256" key="3">
    <source>
        <dbReference type="SAM" id="Coils"/>
    </source>
</evidence>
<dbReference type="Pfam" id="PF02661">
    <property type="entry name" value="Fic"/>
    <property type="match status" value="1"/>
</dbReference>
<dbReference type="Gene3D" id="1.10.3290.10">
    <property type="entry name" value="Fido-like domain"/>
    <property type="match status" value="1"/>
</dbReference>
<accession>A0A0G1LSL0</accession>
<dbReference type="AlphaFoldDB" id="A0A0G1LSL0"/>
<feature type="coiled-coil region" evidence="3">
    <location>
        <begin position="115"/>
        <end position="142"/>
    </location>
</feature>
<protein>
    <recommendedName>
        <fullName evidence="4">Fido domain-containing protein</fullName>
    </recommendedName>
</protein>
<evidence type="ECO:0000313" key="5">
    <source>
        <dbReference type="EMBL" id="KKT71822.1"/>
    </source>
</evidence>
<dbReference type="PROSITE" id="PS51459">
    <property type="entry name" value="FIDO"/>
    <property type="match status" value="1"/>
</dbReference>